<accession>A0A558IZ74</accession>
<protein>
    <submittedName>
        <fullName evidence="1">Uncharacterized protein</fullName>
    </submittedName>
</protein>
<organism evidence="1 2">
    <name type="scientific">Corynebacterium aurimucosum</name>
    <dbReference type="NCBI Taxonomy" id="169292"/>
    <lineage>
        <taxon>Bacteria</taxon>
        <taxon>Bacillati</taxon>
        <taxon>Actinomycetota</taxon>
        <taxon>Actinomycetes</taxon>
        <taxon>Mycobacteriales</taxon>
        <taxon>Corynebacteriaceae</taxon>
        <taxon>Corynebacterium</taxon>
    </lineage>
</organism>
<reference evidence="1 2" key="1">
    <citation type="submission" date="2019-07" db="EMBL/GenBank/DDBJ databases">
        <title>Draft genome of C. aurimucosum strain 15-4290.</title>
        <authorList>
            <person name="Pacheco L.G.C."/>
            <person name="Aguiar E.R.G.R."/>
            <person name="Navas J."/>
            <person name="Santos C.S."/>
            <person name="Rocha D.J.P.G."/>
        </authorList>
    </citation>
    <scope>NUCLEOTIDE SEQUENCE [LARGE SCALE GENOMIC DNA]</scope>
    <source>
        <strain evidence="1 2">15-4290</strain>
    </source>
</reference>
<dbReference type="RefSeq" id="WP_158380957.1">
    <property type="nucleotide sequence ID" value="NZ_VMTX01000001.1"/>
</dbReference>
<proteinExistence type="predicted"/>
<dbReference type="Proteomes" id="UP000320648">
    <property type="component" value="Unassembled WGS sequence"/>
</dbReference>
<evidence type="ECO:0000313" key="2">
    <source>
        <dbReference type="Proteomes" id="UP000320648"/>
    </source>
</evidence>
<evidence type="ECO:0000313" key="1">
    <source>
        <dbReference type="EMBL" id="TVU86664.1"/>
    </source>
</evidence>
<sequence>MTDFIITYKRRSGESFIKQFSDSTQALKERLRSEAAIDDPDIEIAHISAPSLESLKKSHSRYFMGRVEVQGDQVGAA</sequence>
<name>A0A558IZ74_9CORY</name>
<dbReference type="AlphaFoldDB" id="A0A558IZ74"/>
<comment type="caution">
    <text evidence="1">The sequence shown here is derived from an EMBL/GenBank/DDBJ whole genome shotgun (WGS) entry which is preliminary data.</text>
</comment>
<dbReference type="EMBL" id="VMTX01000001">
    <property type="protein sequence ID" value="TVU86664.1"/>
    <property type="molecule type" value="Genomic_DNA"/>
</dbReference>
<gene>
    <name evidence="1" type="ORF">FQN05_00075</name>
</gene>